<feature type="coiled-coil region" evidence="1">
    <location>
        <begin position="73"/>
        <end position="109"/>
    </location>
</feature>
<keyword evidence="3" id="KW-0472">Membrane</keyword>
<dbReference type="RefSeq" id="WP_011813536.1">
    <property type="nucleotide sequence ID" value="NC_008789.1"/>
</dbReference>
<dbReference type="Pfam" id="PF10097">
    <property type="entry name" value="DUF2335"/>
    <property type="match status" value="1"/>
</dbReference>
<keyword evidence="3" id="KW-1133">Transmembrane helix</keyword>
<keyword evidence="1" id="KW-0175">Coiled coil</keyword>
<feature type="region of interest" description="Disordered" evidence="2">
    <location>
        <begin position="1"/>
        <end position="47"/>
    </location>
</feature>
<evidence type="ECO:0000313" key="5">
    <source>
        <dbReference type="Proteomes" id="UP000000647"/>
    </source>
</evidence>
<name>A1WV01_HALHL</name>
<evidence type="ECO:0000256" key="3">
    <source>
        <dbReference type="SAM" id="Phobius"/>
    </source>
</evidence>
<feature type="compositionally biased region" description="Basic and acidic residues" evidence="2">
    <location>
        <begin position="1"/>
        <end position="23"/>
    </location>
</feature>
<evidence type="ECO:0000256" key="1">
    <source>
        <dbReference type="SAM" id="Coils"/>
    </source>
</evidence>
<dbReference type="EMBL" id="CP000544">
    <property type="protein sequence ID" value="ABM61513.1"/>
    <property type="molecule type" value="Genomic_DNA"/>
</dbReference>
<gene>
    <name evidence="4" type="ordered locus">Hhal_0731</name>
</gene>
<dbReference type="AlphaFoldDB" id="A1WV01"/>
<reference evidence="4 5" key="2">
    <citation type="journal article" date="2013" name="Stand. Genomic Sci.">
        <title>Complete genome sequence of Halorhodospira halophila SL1.</title>
        <authorList>
            <person name="Challacombe J.F."/>
            <person name="Majid S."/>
            <person name="Deole R."/>
            <person name="Brettin T.S."/>
            <person name="Bruce D."/>
            <person name="Delano S.F."/>
            <person name="Detter J.C."/>
            <person name="Gleasner C.D."/>
            <person name="Han C.S."/>
            <person name="Misra M."/>
            <person name="Reitenga K.G."/>
            <person name="Mikhailova N."/>
            <person name="Woyke T."/>
            <person name="Pitluck S."/>
            <person name="Nolan M."/>
            <person name="Land M.L."/>
            <person name="Saunders E."/>
            <person name="Tapia R."/>
            <person name="Lapidus A."/>
            <person name="Ivanova N."/>
            <person name="Hoff W.D."/>
        </authorList>
    </citation>
    <scope>NUCLEOTIDE SEQUENCE [LARGE SCALE GENOMIC DNA]</scope>
    <source>
        <strain evidence="5">DSM 244 / SL1</strain>
    </source>
</reference>
<reference evidence="5" key="1">
    <citation type="submission" date="2006-12" db="EMBL/GenBank/DDBJ databases">
        <title>Complete sequence of Halorhodospira halophila SL1.</title>
        <authorList>
            <consortium name="US DOE Joint Genome Institute"/>
            <person name="Copeland A."/>
            <person name="Lucas S."/>
            <person name="Lapidus A."/>
            <person name="Barry K."/>
            <person name="Detter J.C."/>
            <person name="Glavina del Rio T."/>
            <person name="Hammon N."/>
            <person name="Israni S."/>
            <person name="Dalin E."/>
            <person name="Tice H."/>
            <person name="Pitluck S."/>
            <person name="Saunders E."/>
            <person name="Brettin T."/>
            <person name="Bruce D."/>
            <person name="Han C."/>
            <person name="Tapia R."/>
            <person name="Schmutz J."/>
            <person name="Larimer F."/>
            <person name="Land M."/>
            <person name="Hauser L."/>
            <person name="Kyrpides N."/>
            <person name="Mikhailova N."/>
            <person name="Hoff W."/>
            <person name="Richardson P."/>
        </authorList>
    </citation>
    <scope>NUCLEOTIDE SEQUENCE [LARGE SCALE GENOMIC DNA]</scope>
    <source>
        <strain evidence="5">DSM 244 / SL1</strain>
    </source>
</reference>
<dbReference type="KEGG" id="hha:Hhal_0731"/>
<proteinExistence type="predicted"/>
<keyword evidence="5" id="KW-1185">Reference proteome</keyword>
<feature type="transmembrane region" description="Helical" evidence="3">
    <location>
        <begin position="147"/>
        <end position="165"/>
    </location>
</feature>
<dbReference type="Proteomes" id="UP000000647">
    <property type="component" value="Chromosome"/>
</dbReference>
<evidence type="ECO:0008006" key="6">
    <source>
        <dbReference type="Google" id="ProtNLM"/>
    </source>
</evidence>
<dbReference type="STRING" id="349124.Hhal_0731"/>
<dbReference type="HOGENOM" id="CLU_1600413_0_0_6"/>
<protein>
    <recommendedName>
        <fullName evidence="6">Transmembrane protein</fullName>
    </recommendedName>
</protein>
<keyword evidence="3" id="KW-0812">Transmembrane</keyword>
<evidence type="ECO:0000256" key="2">
    <source>
        <dbReference type="SAM" id="MobiDB-lite"/>
    </source>
</evidence>
<sequence length="166" mass="18426">MSRDSEDGESRHDPDAEPARRGELASSDADSPDLSVSVSPLPSAEDLRRLDTYQSGLGREVIDMVKAEQASRHEESRRQLDAQDRRLELEQKRLELKEKSINLEQRQADDDSNDNRRLHWMAYSIVLIILATVIPIGVAVAFLLAPWAGVVIISVASGLLSAARLI</sequence>
<accession>A1WV01</accession>
<organism evidence="4 5">
    <name type="scientific">Halorhodospira halophila (strain DSM 244 / SL1)</name>
    <name type="common">Ectothiorhodospira halophila (strain DSM 244 / SL1)</name>
    <dbReference type="NCBI Taxonomy" id="349124"/>
    <lineage>
        <taxon>Bacteria</taxon>
        <taxon>Pseudomonadati</taxon>
        <taxon>Pseudomonadota</taxon>
        <taxon>Gammaproteobacteria</taxon>
        <taxon>Chromatiales</taxon>
        <taxon>Ectothiorhodospiraceae</taxon>
        <taxon>Halorhodospira</taxon>
    </lineage>
</organism>
<evidence type="ECO:0000313" key="4">
    <source>
        <dbReference type="EMBL" id="ABM61513.1"/>
    </source>
</evidence>
<feature type="compositionally biased region" description="Low complexity" evidence="2">
    <location>
        <begin position="24"/>
        <end position="44"/>
    </location>
</feature>
<dbReference type="InterPro" id="IPR019284">
    <property type="entry name" value="RP532"/>
</dbReference>
<feature type="transmembrane region" description="Helical" evidence="3">
    <location>
        <begin position="120"/>
        <end position="141"/>
    </location>
</feature>